<name>A0A444REM1_ECOLX</name>
<reference evidence="1 2" key="1">
    <citation type="submission" date="2019-01" db="EMBL/GenBank/DDBJ databases">
        <title>Genomic analysis of febrile catheter-associated UTI E. coli isolates.</title>
        <authorList>
            <person name="Potter R."/>
            <person name="Zou Z."/>
            <person name="Henderson J."/>
            <person name="Dantas G."/>
        </authorList>
    </citation>
    <scope>NUCLEOTIDE SEQUENCE [LARGE SCALE GENOMIC DNA]</scope>
    <source>
        <strain evidence="1 2">29_CAASB</strain>
    </source>
</reference>
<accession>A0A444REM1</accession>
<proteinExistence type="predicted"/>
<dbReference type="EMBL" id="SCJN01000043">
    <property type="protein sequence ID" value="RXD16914.1"/>
    <property type="molecule type" value="Genomic_DNA"/>
</dbReference>
<evidence type="ECO:0000313" key="2">
    <source>
        <dbReference type="Proteomes" id="UP000288730"/>
    </source>
</evidence>
<organism evidence="1 2">
    <name type="scientific">Escherichia coli</name>
    <dbReference type="NCBI Taxonomy" id="562"/>
    <lineage>
        <taxon>Bacteria</taxon>
        <taxon>Pseudomonadati</taxon>
        <taxon>Pseudomonadota</taxon>
        <taxon>Gammaproteobacteria</taxon>
        <taxon>Enterobacterales</taxon>
        <taxon>Enterobacteriaceae</taxon>
        <taxon>Escherichia</taxon>
    </lineage>
</organism>
<sequence length="59" mass="6827">MSTLFTINACKSFGCRNLGQPTSTDYSWPDYRLGYPALHCRACGSYPPLFDEQQFRDWL</sequence>
<protein>
    <submittedName>
        <fullName evidence="1">Cytoplasmic protein</fullName>
    </submittedName>
</protein>
<dbReference type="Proteomes" id="UP000288730">
    <property type="component" value="Unassembled WGS sequence"/>
</dbReference>
<gene>
    <name evidence="1" type="ORF">EPS76_07935</name>
</gene>
<comment type="caution">
    <text evidence="1">The sequence shown here is derived from an EMBL/GenBank/DDBJ whole genome shotgun (WGS) entry which is preliminary data.</text>
</comment>
<dbReference type="AlphaFoldDB" id="A0A444REM1"/>
<feature type="non-terminal residue" evidence="1">
    <location>
        <position position="59"/>
    </location>
</feature>
<evidence type="ECO:0000313" key="1">
    <source>
        <dbReference type="EMBL" id="RXD16914.1"/>
    </source>
</evidence>